<reference evidence="2 3" key="1">
    <citation type="submission" date="2016-10" db="EMBL/GenBank/DDBJ databases">
        <title>Genome sequence of the basidiomycete white-rot fungus Trametes pubescens.</title>
        <authorList>
            <person name="Makela M.R."/>
            <person name="Granchi Z."/>
            <person name="Peng M."/>
            <person name="De Vries R.P."/>
            <person name="Grigoriev I."/>
            <person name="Riley R."/>
            <person name="Hilden K."/>
        </authorList>
    </citation>
    <scope>NUCLEOTIDE SEQUENCE [LARGE SCALE GENOMIC DNA]</scope>
    <source>
        <strain evidence="2 3">FBCC735</strain>
    </source>
</reference>
<sequence length="101" mass="10770">MPRAHAVSTDVHGAPFSGACKQASSRRSASTNAPEQRTIPLTGAADMPVPDDVLLALISLYTYDARLPRREVVNSARPPWAMADCLWHVVERQAADSGASG</sequence>
<accession>A0A1M2VGX6</accession>
<name>A0A1M2VGX6_TRAPU</name>
<organism evidence="2 3">
    <name type="scientific">Trametes pubescens</name>
    <name type="common">White-rot fungus</name>
    <dbReference type="NCBI Taxonomy" id="154538"/>
    <lineage>
        <taxon>Eukaryota</taxon>
        <taxon>Fungi</taxon>
        <taxon>Dikarya</taxon>
        <taxon>Basidiomycota</taxon>
        <taxon>Agaricomycotina</taxon>
        <taxon>Agaricomycetes</taxon>
        <taxon>Polyporales</taxon>
        <taxon>Polyporaceae</taxon>
        <taxon>Trametes</taxon>
    </lineage>
</organism>
<feature type="compositionally biased region" description="Polar residues" evidence="1">
    <location>
        <begin position="22"/>
        <end position="35"/>
    </location>
</feature>
<dbReference type="Proteomes" id="UP000184267">
    <property type="component" value="Unassembled WGS sequence"/>
</dbReference>
<gene>
    <name evidence="2" type="ORF">TRAPUB_2304</name>
</gene>
<proteinExistence type="predicted"/>
<protein>
    <submittedName>
        <fullName evidence="2">Uncharacterized protein</fullName>
    </submittedName>
</protein>
<dbReference type="EMBL" id="MNAD01001252">
    <property type="protein sequence ID" value="OJT06845.1"/>
    <property type="molecule type" value="Genomic_DNA"/>
</dbReference>
<evidence type="ECO:0000256" key="1">
    <source>
        <dbReference type="SAM" id="MobiDB-lite"/>
    </source>
</evidence>
<feature type="region of interest" description="Disordered" evidence="1">
    <location>
        <begin position="1"/>
        <end position="44"/>
    </location>
</feature>
<evidence type="ECO:0000313" key="2">
    <source>
        <dbReference type="EMBL" id="OJT06845.1"/>
    </source>
</evidence>
<evidence type="ECO:0000313" key="3">
    <source>
        <dbReference type="Proteomes" id="UP000184267"/>
    </source>
</evidence>
<keyword evidence="3" id="KW-1185">Reference proteome</keyword>
<dbReference type="AlphaFoldDB" id="A0A1M2VGX6"/>
<comment type="caution">
    <text evidence="2">The sequence shown here is derived from an EMBL/GenBank/DDBJ whole genome shotgun (WGS) entry which is preliminary data.</text>
</comment>